<dbReference type="PROSITE" id="PS50293">
    <property type="entry name" value="TPR_REGION"/>
    <property type="match status" value="1"/>
</dbReference>
<dbReference type="Proteomes" id="UP000648984">
    <property type="component" value="Unassembled WGS sequence"/>
</dbReference>
<protein>
    <submittedName>
        <fullName evidence="3">Tetratricopeptide repeat protein</fullName>
    </submittedName>
</protein>
<dbReference type="Pfam" id="PF00515">
    <property type="entry name" value="TPR_1"/>
    <property type="match status" value="1"/>
</dbReference>
<feature type="region of interest" description="Disordered" evidence="2">
    <location>
        <begin position="197"/>
        <end position="298"/>
    </location>
</feature>
<keyword evidence="4" id="KW-1185">Reference proteome</keyword>
<feature type="compositionally biased region" description="Low complexity" evidence="2">
    <location>
        <begin position="208"/>
        <end position="218"/>
    </location>
</feature>
<dbReference type="SMART" id="SM00028">
    <property type="entry name" value="TPR"/>
    <property type="match status" value="1"/>
</dbReference>
<feature type="compositionally biased region" description="Low complexity" evidence="2">
    <location>
        <begin position="237"/>
        <end position="246"/>
    </location>
</feature>
<reference evidence="3 4" key="1">
    <citation type="submission" date="2019-12" db="EMBL/GenBank/DDBJ databases">
        <title>Comparative genomics gives insights into the taxonomy of the Azoarcus-Aromatoleum group and reveals separate origins of nif in the plant-associated Azoarcus and non-plant-associated Aromatoleum sub-groups.</title>
        <authorList>
            <person name="Lafos M."/>
            <person name="Maluk M."/>
            <person name="Batista M."/>
            <person name="Junghare M."/>
            <person name="Carmona M."/>
            <person name="Faoro H."/>
            <person name="Cruz L.M."/>
            <person name="Battistoni F."/>
            <person name="De Souza E."/>
            <person name="Pedrosa F."/>
            <person name="Chen W.-M."/>
            <person name="Poole P.S."/>
            <person name="Dixon R.A."/>
            <person name="James E.K."/>
        </authorList>
    </citation>
    <scope>NUCLEOTIDE SEQUENCE [LARGE SCALE GENOMIC DNA]</scope>
    <source>
        <strain evidence="3 4">22Lin</strain>
    </source>
</reference>
<feature type="compositionally biased region" description="Polar residues" evidence="2">
    <location>
        <begin position="247"/>
        <end position="276"/>
    </location>
</feature>
<evidence type="ECO:0000313" key="3">
    <source>
        <dbReference type="EMBL" id="NMG77259.1"/>
    </source>
</evidence>
<name>A0ABX1QFT6_9RHOO</name>
<keyword evidence="1" id="KW-0802">TPR repeat</keyword>
<feature type="repeat" description="TPR" evidence="1">
    <location>
        <begin position="150"/>
        <end position="183"/>
    </location>
</feature>
<organism evidence="3 4">
    <name type="scientific">Aromatoleum diolicum</name>
    <dbReference type="NCBI Taxonomy" id="75796"/>
    <lineage>
        <taxon>Bacteria</taxon>
        <taxon>Pseudomonadati</taxon>
        <taxon>Pseudomonadota</taxon>
        <taxon>Betaproteobacteria</taxon>
        <taxon>Rhodocyclales</taxon>
        <taxon>Rhodocyclaceae</taxon>
        <taxon>Aromatoleum</taxon>
    </lineage>
</organism>
<accession>A0ABX1QFT6</accession>
<comment type="caution">
    <text evidence="3">The sequence shown here is derived from an EMBL/GenBank/DDBJ whole genome shotgun (WGS) entry which is preliminary data.</text>
</comment>
<dbReference type="SUPFAM" id="SSF48452">
    <property type="entry name" value="TPR-like"/>
    <property type="match status" value="1"/>
</dbReference>
<dbReference type="Gene3D" id="1.25.40.10">
    <property type="entry name" value="Tetratricopeptide repeat domain"/>
    <property type="match status" value="1"/>
</dbReference>
<dbReference type="PROSITE" id="PS50005">
    <property type="entry name" value="TPR"/>
    <property type="match status" value="1"/>
</dbReference>
<sequence length="327" mass="34994">MALSQLRDSARLSGGLHLTPGRDDSDTRQLTALFAANARTAADSTRSTGEPRELGPWLLPLLLPLVALAFRHGVLLALALPILLLPPPAHAIDLAGWWSRADRRAIQYLQSGDPDRAALHFTDPRWQAVAHYRAKRHAEAAAALAPFTDADSLYNRGNALAHLGRLDEAVQALDAALHLRPDDADIRYNRDLVRELLDRKGTPPPPAADSDAPAADAPPRTPDTHDQTGAPPPASPTAPNASGSAPQSSPTVGTAAQTTPGSPQAANEAPPSTDTSPRGRSDPAREAGLLADQWLRGVPDEPAGLLRRKLLLEHQRRQRGEAPRPWQ</sequence>
<evidence type="ECO:0000256" key="2">
    <source>
        <dbReference type="SAM" id="MobiDB-lite"/>
    </source>
</evidence>
<proteinExistence type="predicted"/>
<evidence type="ECO:0000313" key="4">
    <source>
        <dbReference type="Proteomes" id="UP000648984"/>
    </source>
</evidence>
<dbReference type="EMBL" id="WTVQ01000056">
    <property type="protein sequence ID" value="NMG77259.1"/>
    <property type="molecule type" value="Genomic_DNA"/>
</dbReference>
<evidence type="ECO:0000256" key="1">
    <source>
        <dbReference type="PROSITE-ProRule" id="PRU00339"/>
    </source>
</evidence>
<dbReference type="InterPro" id="IPR011990">
    <property type="entry name" value="TPR-like_helical_dom_sf"/>
</dbReference>
<dbReference type="InterPro" id="IPR019734">
    <property type="entry name" value="TPR_rpt"/>
</dbReference>
<gene>
    <name evidence="3" type="ORF">GPA25_21115</name>
</gene>